<dbReference type="GO" id="GO:0005634">
    <property type="term" value="C:nucleus"/>
    <property type="evidence" value="ECO:0007669"/>
    <property type="project" value="UniProtKB-SubCell"/>
</dbReference>
<evidence type="ECO:0000256" key="6">
    <source>
        <dbReference type="ARBA" id="ARBA00024343"/>
    </source>
</evidence>
<dbReference type="EMBL" id="UZAU01000530">
    <property type="status" value="NOT_ANNOTATED_CDS"/>
    <property type="molecule type" value="Genomic_DNA"/>
</dbReference>
<dbReference type="PRINTS" id="PR00367">
    <property type="entry name" value="ETHRSPELEMNT"/>
</dbReference>
<keyword evidence="5" id="KW-0539">Nucleus</keyword>
<comment type="similarity">
    <text evidence="6">Belongs to the AP2/ERF transcription factor family. ERF subfamily.</text>
</comment>
<dbReference type="InterPro" id="IPR001471">
    <property type="entry name" value="AP2/ERF_dom"/>
</dbReference>
<dbReference type="AlphaFoldDB" id="A0A803PL12"/>
<dbReference type="GO" id="GO:0003677">
    <property type="term" value="F:DNA binding"/>
    <property type="evidence" value="ECO:0007669"/>
    <property type="project" value="UniProtKB-KW"/>
</dbReference>
<dbReference type="FunFam" id="3.30.730.10:FF:000001">
    <property type="entry name" value="Ethylene-responsive transcription factor 2"/>
    <property type="match status" value="1"/>
</dbReference>
<evidence type="ECO:0000313" key="9">
    <source>
        <dbReference type="EnsemblPlants" id="cds.evm.model.05.1360"/>
    </source>
</evidence>
<keyword evidence="4" id="KW-0804">Transcription</keyword>
<name>A0A803PL12_CANSA</name>
<dbReference type="PANTHER" id="PTHR31190">
    <property type="entry name" value="DNA-BINDING DOMAIN"/>
    <property type="match status" value="1"/>
</dbReference>
<dbReference type="SUPFAM" id="SSF54171">
    <property type="entry name" value="DNA-binding domain"/>
    <property type="match status" value="1"/>
</dbReference>
<protein>
    <recommendedName>
        <fullName evidence="8">AP2/ERF domain-containing protein</fullName>
    </recommendedName>
</protein>
<evidence type="ECO:0000256" key="1">
    <source>
        <dbReference type="ARBA" id="ARBA00004123"/>
    </source>
</evidence>
<dbReference type="PANTHER" id="PTHR31190:SF287">
    <property type="entry name" value="DEVELOPMENT RELATED ERF PROTEIN"/>
    <property type="match status" value="1"/>
</dbReference>
<keyword evidence="3" id="KW-0238">DNA-binding</keyword>
<dbReference type="CDD" id="cd00018">
    <property type="entry name" value="AP2"/>
    <property type="match status" value="1"/>
</dbReference>
<evidence type="ECO:0000256" key="3">
    <source>
        <dbReference type="ARBA" id="ARBA00023125"/>
    </source>
</evidence>
<dbReference type="OMA" id="GGWISFD"/>
<evidence type="ECO:0000259" key="8">
    <source>
        <dbReference type="PROSITE" id="PS51032"/>
    </source>
</evidence>
<evidence type="ECO:0000256" key="2">
    <source>
        <dbReference type="ARBA" id="ARBA00023015"/>
    </source>
</evidence>
<organism evidence="9 10">
    <name type="scientific">Cannabis sativa</name>
    <name type="common">Hemp</name>
    <name type="synonym">Marijuana</name>
    <dbReference type="NCBI Taxonomy" id="3483"/>
    <lineage>
        <taxon>Eukaryota</taxon>
        <taxon>Viridiplantae</taxon>
        <taxon>Streptophyta</taxon>
        <taxon>Embryophyta</taxon>
        <taxon>Tracheophyta</taxon>
        <taxon>Spermatophyta</taxon>
        <taxon>Magnoliopsida</taxon>
        <taxon>eudicotyledons</taxon>
        <taxon>Gunneridae</taxon>
        <taxon>Pentapetalae</taxon>
        <taxon>rosids</taxon>
        <taxon>fabids</taxon>
        <taxon>Rosales</taxon>
        <taxon>Cannabaceae</taxon>
        <taxon>Cannabis</taxon>
    </lineage>
</organism>
<dbReference type="PROSITE" id="PS51032">
    <property type="entry name" value="AP2_ERF"/>
    <property type="match status" value="1"/>
</dbReference>
<evidence type="ECO:0000256" key="5">
    <source>
        <dbReference type="ARBA" id="ARBA00023242"/>
    </source>
</evidence>
<dbReference type="InterPro" id="IPR036955">
    <property type="entry name" value="AP2/ERF_dom_sf"/>
</dbReference>
<reference evidence="9" key="1">
    <citation type="submission" date="2018-11" db="EMBL/GenBank/DDBJ databases">
        <authorList>
            <person name="Grassa J C."/>
        </authorList>
    </citation>
    <scope>NUCLEOTIDE SEQUENCE [LARGE SCALE GENOMIC DNA]</scope>
</reference>
<dbReference type="GO" id="GO:0003700">
    <property type="term" value="F:DNA-binding transcription factor activity"/>
    <property type="evidence" value="ECO:0007669"/>
    <property type="project" value="InterPro"/>
</dbReference>
<accession>A0A803PL12</accession>
<dbReference type="InterPro" id="IPR016177">
    <property type="entry name" value="DNA-bd_dom_sf"/>
</dbReference>
<keyword evidence="2" id="KW-0805">Transcription regulation</keyword>
<dbReference type="GO" id="GO:0009873">
    <property type="term" value="P:ethylene-activated signaling pathway"/>
    <property type="evidence" value="ECO:0007669"/>
    <property type="project" value="InterPro"/>
</dbReference>
<dbReference type="EnsemblPlants" id="evm.model.05.1360">
    <property type="protein sequence ID" value="cds.evm.model.05.1360"/>
    <property type="gene ID" value="evm.TU.05.1360"/>
</dbReference>
<dbReference type="InterPro" id="IPR044808">
    <property type="entry name" value="ERF_plant"/>
</dbReference>
<evidence type="ECO:0000313" key="10">
    <source>
        <dbReference type="Proteomes" id="UP000596661"/>
    </source>
</evidence>
<sequence>MSRNLIMTDTDLALLDSISQYLLQDDFNLSNVSCSFNVGSSISSPPPPPITDGASTDHGCSLEVARERKIPVMHFRGVRRRPWGKYAAEIRDPKKNGARVWLGTYETAEHAALAYDRAAFRIRGSKAKLNFPHLIGSDELELARVTTKRRSPELSASTCDEGSSKPKRTRSMELGNVKVKAELDESDWFNLCQVETSDSW</sequence>
<proteinExistence type="inferred from homology"/>
<feature type="region of interest" description="Disordered" evidence="7">
    <location>
        <begin position="151"/>
        <end position="173"/>
    </location>
</feature>
<reference evidence="9" key="2">
    <citation type="submission" date="2021-03" db="UniProtKB">
        <authorList>
            <consortium name="EnsemblPlants"/>
        </authorList>
    </citation>
    <scope>IDENTIFICATION</scope>
</reference>
<feature type="domain" description="AP2/ERF" evidence="8">
    <location>
        <begin position="74"/>
        <end position="132"/>
    </location>
</feature>
<evidence type="ECO:0000256" key="7">
    <source>
        <dbReference type="SAM" id="MobiDB-lite"/>
    </source>
</evidence>
<dbReference type="OrthoDB" id="552345at2759"/>
<dbReference type="Pfam" id="PF00847">
    <property type="entry name" value="AP2"/>
    <property type="match status" value="1"/>
</dbReference>
<dbReference type="SMART" id="SM00380">
    <property type="entry name" value="AP2"/>
    <property type="match status" value="1"/>
</dbReference>
<comment type="subcellular location">
    <subcellularLocation>
        <location evidence="1">Nucleus</location>
    </subcellularLocation>
</comment>
<dbReference type="Gramene" id="evm.model.05.1360">
    <property type="protein sequence ID" value="cds.evm.model.05.1360"/>
    <property type="gene ID" value="evm.TU.05.1360"/>
</dbReference>
<evidence type="ECO:0000256" key="4">
    <source>
        <dbReference type="ARBA" id="ARBA00023163"/>
    </source>
</evidence>
<keyword evidence="10" id="KW-1185">Reference proteome</keyword>
<dbReference type="Proteomes" id="UP000596661">
    <property type="component" value="Chromosome 5"/>
</dbReference>
<dbReference type="Gene3D" id="3.30.730.10">
    <property type="entry name" value="AP2/ERF domain"/>
    <property type="match status" value="1"/>
</dbReference>